<organism evidence="5 6">
    <name type="scientific">Riccia fluitans</name>
    <dbReference type="NCBI Taxonomy" id="41844"/>
    <lineage>
        <taxon>Eukaryota</taxon>
        <taxon>Viridiplantae</taxon>
        <taxon>Streptophyta</taxon>
        <taxon>Embryophyta</taxon>
        <taxon>Marchantiophyta</taxon>
        <taxon>Marchantiopsida</taxon>
        <taxon>Marchantiidae</taxon>
        <taxon>Marchantiales</taxon>
        <taxon>Ricciaceae</taxon>
        <taxon>Riccia</taxon>
    </lineage>
</organism>
<keyword evidence="1 2" id="KW-0728">SH3 domain</keyword>
<proteinExistence type="predicted"/>
<dbReference type="SUPFAM" id="SSF50044">
    <property type="entry name" value="SH3-domain"/>
    <property type="match status" value="1"/>
</dbReference>
<sequence length="142" mass="15575">MFSNEERQKEREGKYDLFLDCFTEPNEKLVEFAVGGISNCCPDPANAAVITSGVQLSQEEEPSSFNEEPSQNDDEDLPDSDTFSGTALYDFVAGGDDEISITAGEDLEIEYEVGGWYFVKKKEAESDGKLSGLVPVSYVSAF</sequence>
<reference evidence="5 6" key="1">
    <citation type="submission" date="2024-09" db="EMBL/GenBank/DDBJ databases">
        <title>Chromosome-scale assembly of Riccia fluitans.</title>
        <authorList>
            <person name="Paukszto L."/>
            <person name="Sawicki J."/>
            <person name="Karawczyk K."/>
            <person name="Piernik-Szablinska J."/>
            <person name="Szczecinska M."/>
            <person name="Mazdziarz M."/>
        </authorList>
    </citation>
    <scope>NUCLEOTIDE SEQUENCE [LARGE SCALE GENOMIC DNA]</scope>
    <source>
        <strain evidence="5">Rf_01</strain>
        <tissue evidence="5">Aerial parts of the thallus</tissue>
    </source>
</reference>
<dbReference type="PROSITE" id="PS50002">
    <property type="entry name" value="SH3"/>
    <property type="match status" value="1"/>
</dbReference>
<feature type="compositionally biased region" description="Acidic residues" evidence="3">
    <location>
        <begin position="70"/>
        <end position="79"/>
    </location>
</feature>
<dbReference type="InterPro" id="IPR053296">
    <property type="entry name" value="TSET_member_tstB"/>
</dbReference>
<dbReference type="SMART" id="SM00326">
    <property type="entry name" value="SH3"/>
    <property type="match status" value="1"/>
</dbReference>
<dbReference type="Pfam" id="PF00018">
    <property type="entry name" value="SH3_1"/>
    <property type="match status" value="1"/>
</dbReference>
<name>A0ABD1Z147_9MARC</name>
<dbReference type="InterPro" id="IPR036028">
    <property type="entry name" value="SH3-like_dom_sf"/>
</dbReference>
<evidence type="ECO:0000259" key="4">
    <source>
        <dbReference type="PROSITE" id="PS50002"/>
    </source>
</evidence>
<accession>A0ABD1Z147</accession>
<keyword evidence="6" id="KW-1185">Reference proteome</keyword>
<evidence type="ECO:0000313" key="6">
    <source>
        <dbReference type="Proteomes" id="UP001605036"/>
    </source>
</evidence>
<evidence type="ECO:0000256" key="3">
    <source>
        <dbReference type="SAM" id="MobiDB-lite"/>
    </source>
</evidence>
<dbReference type="PANTHER" id="PTHR48151">
    <property type="entry name" value="SH3 DOMAIN-CONTAINING PROTEIN"/>
    <property type="match status" value="1"/>
</dbReference>
<dbReference type="Proteomes" id="UP001605036">
    <property type="component" value="Unassembled WGS sequence"/>
</dbReference>
<feature type="region of interest" description="Disordered" evidence="3">
    <location>
        <begin position="54"/>
        <end position="84"/>
    </location>
</feature>
<dbReference type="InterPro" id="IPR001452">
    <property type="entry name" value="SH3_domain"/>
</dbReference>
<evidence type="ECO:0000313" key="5">
    <source>
        <dbReference type="EMBL" id="KAL2641518.1"/>
    </source>
</evidence>
<dbReference type="Gene3D" id="2.30.30.40">
    <property type="entry name" value="SH3 Domains"/>
    <property type="match status" value="1"/>
</dbReference>
<dbReference type="AlphaFoldDB" id="A0ABD1Z147"/>
<gene>
    <name evidence="5" type="ORF">R1flu_009105</name>
</gene>
<evidence type="ECO:0000256" key="2">
    <source>
        <dbReference type="PROSITE-ProRule" id="PRU00192"/>
    </source>
</evidence>
<dbReference type="EMBL" id="JBHFFA010000002">
    <property type="protein sequence ID" value="KAL2641518.1"/>
    <property type="molecule type" value="Genomic_DNA"/>
</dbReference>
<comment type="caution">
    <text evidence="5">The sequence shown here is derived from an EMBL/GenBank/DDBJ whole genome shotgun (WGS) entry which is preliminary data.</text>
</comment>
<protein>
    <recommendedName>
        <fullName evidence="4">SH3 domain-containing protein</fullName>
    </recommendedName>
</protein>
<evidence type="ECO:0000256" key="1">
    <source>
        <dbReference type="ARBA" id="ARBA00022443"/>
    </source>
</evidence>
<dbReference type="PANTHER" id="PTHR48151:SF3">
    <property type="entry name" value="SH3 DOMAIN-CONTAINING PROTEIN"/>
    <property type="match status" value="1"/>
</dbReference>
<feature type="domain" description="SH3" evidence="4">
    <location>
        <begin position="80"/>
        <end position="142"/>
    </location>
</feature>